<dbReference type="RefSeq" id="XP_001438571.1">
    <property type="nucleotide sequence ID" value="XM_001438534.1"/>
</dbReference>
<dbReference type="InParanoid" id="A0CK57"/>
<evidence type="ECO:0000313" key="2">
    <source>
        <dbReference type="Proteomes" id="UP000000600"/>
    </source>
</evidence>
<evidence type="ECO:0000313" key="1">
    <source>
        <dbReference type="EMBL" id="CAK71174.1"/>
    </source>
</evidence>
<protein>
    <submittedName>
        <fullName evidence="1">Uncharacterized protein</fullName>
    </submittedName>
</protein>
<reference evidence="1 2" key="1">
    <citation type="journal article" date="2006" name="Nature">
        <title>Global trends of whole-genome duplications revealed by the ciliate Paramecium tetraurelia.</title>
        <authorList>
            <consortium name="Genoscope"/>
            <person name="Aury J.-M."/>
            <person name="Jaillon O."/>
            <person name="Duret L."/>
            <person name="Noel B."/>
            <person name="Jubin C."/>
            <person name="Porcel B.M."/>
            <person name="Segurens B."/>
            <person name="Daubin V."/>
            <person name="Anthouard V."/>
            <person name="Aiach N."/>
            <person name="Arnaiz O."/>
            <person name="Billaut A."/>
            <person name="Beisson J."/>
            <person name="Blanc I."/>
            <person name="Bouhouche K."/>
            <person name="Camara F."/>
            <person name="Duharcourt S."/>
            <person name="Guigo R."/>
            <person name="Gogendeau D."/>
            <person name="Katinka M."/>
            <person name="Keller A.-M."/>
            <person name="Kissmehl R."/>
            <person name="Klotz C."/>
            <person name="Koll F."/>
            <person name="Le Moue A."/>
            <person name="Lepere C."/>
            <person name="Malinsky S."/>
            <person name="Nowacki M."/>
            <person name="Nowak J.K."/>
            <person name="Plattner H."/>
            <person name="Poulain J."/>
            <person name="Ruiz F."/>
            <person name="Serrano V."/>
            <person name="Zagulski M."/>
            <person name="Dessen P."/>
            <person name="Betermier M."/>
            <person name="Weissenbach J."/>
            <person name="Scarpelli C."/>
            <person name="Schachter V."/>
            <person name="Sperling L."/>
            <person name="Meyer E."/>
            <person name="Cohen J."/>
            <person name="Wincker P."/>
        </authorList>
    </citation>
    <scope>NUCLEOTIDE SEQUENCE [LARGE SCALE GENOMIC DNA]</scope>
    <source>
        <strain evidence="1 2">Stock d4-2</strain>
    </source>
</reference>
<dbReference type="KEGG" id="ptm:GSPATT00000887001"/>
<sequence length="831" mass="98112">MYQQNWQGDRYQDEIFLDDAEVFQKDEEPSIFDIVYREVGCILLKYTNLSLITCPNTLHYITLKFNNDEPFSFLFQPNYILVEQLAVNPALKEIAEQLQIEDLINHNQNDPEYFSDYHQHLIEEIFKSHLNQTQEIFLRQLELLQEQRIKPQVDQELQSIFQDKQFQFPSKLDFQHSELPENQIKYKLFETLQQLQSNYPNTRNKSIKLECSETAQQLSGHKTQQENLGVAQVTQVDQPLVISSLNKEKIKMIIHWLIQEKIAIPEIILCAELKNRGNGMNLTFNPNQQMLNRCAFYYGLFCEAQQNQSEAKNIKEENTEEVKTCQEFNIGKQKIKITEYHLLIRMLDLVDQQKESLKPKIIQLVKYSQLKNQIKRLSRVQEADAHFKIVKQFIEKLETILLIYDEYENDKQKPFKNQQQKIRQIQSDNLSENEEENKPIKGQKKYYRLLKLVVKMILIESLEKEIPIPEILTCLWFKKHKEKIVEGQIINQNSVQILPSKQRLIPSLQAEQQLKLKQEQVQLQTLLDLPDTATKELDNFENFVQQFPYDAKYGRDVVLIEKILIVVNAKKDSIQNQLIQVLGDYLKIEKVKEQLREKLVLLPKLRTTKTQINDEPILENIIRIIDNLQLFISSIQKCKPSLFTKQLRNRSKKSQQTSQNQKLDKEEMKVFILSGLITLIDNEVYLPELILFLGIKNKTQKFSLQINKNQRLQEYIITQMQLNQVEITDQVESKLLIKKIKIQDGENIPIIQSRDQVSEPQLIIRALKLLSNCEMTKQLSEIWQKPSVISLKNQVYKNCLKKNKNDTTIGQIKNLFYKIDNKYEIFNNNQQ</sequence>
<name>A0CK57_PARTE</name>
<dbReference type="OMA" id="NHNQNDP"/>
<dbReference type="OrthoDB" id="306128at2759"/>
<dbReference type="EMBL" id="CT868096">
    <property type="protein sequence ID" value="CAK71174.1"/>
    <property type="molecule type" value="Genomic_DNA"/>
</dbReference>
<accession>A0CK57</accession>
<dbReference type="AlphaFoldDB" id="A0CK57"/>
<proteinExistence type="predicted"/>
<gene>
    <name evidence="1" type="ORF">GSPATT00000887001</name>
</gene>
<organism evidence="1 2">
    <name type="scientific">Paramecium tetraurelia</name>
    <dbReference type="NCBI Taxonomy" id="5888"/>
    <lineage>
        <taxon>Eukaryota</taxon>
        <taxon>Sar</taxon>
        <taxon>Alveolata</taxon>
        <taxon>Ciliophora</taxon>
        <taxon>Intramacronucleata</taxon>
        <taxon>Oligohymenophorea</taxon>
        <taxon>Peniculida</taxon>
        <taxon>Parameciidae</taxon>
        <taxon>Paramecium</taxon>
    </lineage>
</organism>
<keyword evidence="2" id="KW-1185">Reference proteome</keyword>
<dbReference type="Proteomes" id="UP000000600">
    <property type="component" value="Unassembled WGS sequence"/>
</dbReference>
<dbReference type="HOGENOM" id="CLU_341457_0_0_1"/>
<dbReference type="GeneID" id="5024356"/>